<protein>
    <submittedName>
        <fullName evidence="1">Uncharacterized protein</fullName>
    </submittedName>
</protein>
<gene>
    <name evidence="1" type="ORF">JEU22_03435</name>
</gene>
<sequence>MLIIFAYHGIKAFSVAIMHILTNANGSWKNGLTGQSRFFHMRVTDTCRGALSRDIFTCVVKTIETSNPDSEVARGYLGSLQRKAKEKMANEADEAAVAEELFLKVSLANSMNRSVNSPVATGFCLNCDDAIERPKRWCDSDCRDDWQRLENAKRHASGKSLLTSEMLGE</sequence>
<comment type="caution">
    <text evidence="1">The sequence shown here is derived from an EMBL/GenBank/DDBJ whole genome shotgun (WGS) entry which is preliminary data.</text>
</comment>
<reference evidence="1" key="1">
    <citation type="submission" date="2020-12" db="EMBL/GenBank/DDBJ databases">
        <title>Enhanced detection system for hospital associated transmission using whole genome sequencing surveillance.</title>
        <authorList>
            <person name="Harrison L.H."/>
            <person name="Van Tyne D."/>
            <person name="Marsh J.W."/>
            <person name="Griffith M.P."/>
            <person name="Snyder D.J."/>
            <person name="Cooper V.S."/>
            <person name="Mustapha M."/>
        </authorList>
    </citation>
    <scope>NUCLEOTIDE SEQUENCE</scope>
    <source>
        <strain evidence="1">PSB00042</strain>
    </source>
</reference>
<dbReference type="EMBL" id="JAEHTE010000002">
    <property type="protein sequence ID" value="MBI6882955.1"/>
    <property type="molecule type" value="Genomic_DNA"/>
</dbReference>
<name>A0A8I1JK08_PSEPU</name>
<evidence type="ECO:0000313" key="1">
    <source>
        <dbReference type="EMBL" id="MBI6882955.1"/>
    </source>
</evidence>
<dbReference type="RefSeq" id="WP_198746579.1">
    <property type="nucleotide sequence ID" value="NZ_JAEHTE010000002.1"/>
</dbReference>
<dbReference type="Proteomes" id="UP000637061">
    <property type="component" value="Unassembled WGS sequence"/>
</dbReference>
<proteinExistence type="predicted"/>
<dbReference type="AlphaFoldDB" id="A0A8I1JK08"/>
<organism evidence="1 2">
    <name type="scientific">Pseudomonas putida</name>
    <name type="common">Arthrobacter siderocapsulatus</name>
    <dbReference type="NCBI Taxonomy" id="303"/>
    <lineage>
        <taxon>Bacteria</taxon>
        <taxon>Pseudomonadati</taxon>
        <taxon>Pseudomonadota</taxon>
        <taxon>Gammaproteobacteria</taxon>
        <taxon>Pseudomonadales</taxon>
        <taxon>Pseudomonadaceae</taxon>
        <taxon>Pseudomonas</taxon>
    </lineage>
</organism>
<evidence type="ECO:0000313" key="2">
    <source>
        <dbReference type="Proteomes" id="UP000637061"/>
    </source>
</evidence>
<accession>A0A8I1JK08</accession>